<gene>
    <name evidence="4" type="ORF">BO99DRAFT_384698</name>
</gene>
<comment type="similarity">
    <text evidence="2">Belongs to the aldo/keto reductase family. Aldo/keto reductase 2 subfamily.</text>
</comment>
<reference evidence="4 5" key="1">
    <citation type="submission" date="2018-02" db="EMBL/GenBank/DDBJ databases">
        <title>The genomes of Aspergillus section Nigri reveals drivers in fungal speciation.</title>
        <authorList>
            <consortium name="DOE Joint Genome Institute"/>
            <person name="Vesth T.C."/>
            <person name="Nybo J."/>
            <person name="Theobald S."/>
            <person name="Brandl J."/>
            <person name="Frisvad J.C."/>
            <person name="Nielsen K.F."/>
            <person name="Lyhne E.K."/>
            <person name="Kogle M.E."/>
            <person name="Kuo A."/>
            <person name="Riley R."/>
            <person name="Clum A."/>
            <person name="Nolan M."/>
            <person name="Lipzen A."/>
            <person name="Salamov A."/>
            <person name="Henrissat B."/>
            <person name="Wiebenga A."/>
            <person name="De vries R.P."/>
            <person name="Grigoriev I.V."/>
            <person name="Mortensen U.H."/>
            <person name="Andersen M.R."/>
            <person name="Baker S.E."/>
        </authorList>
    </citation>
    <scope>NUCLEOTIDE SEQUENCE [LARGE SCALE GENOMIC DNA]</scope>
    <source>
        <strain evidence="4 5">CBS 115571</strain>
    </source>
</reference>
<dbReference type="InterPro" id="IPR050523">
    <property type="entry name" value="AKR_Detox_Biosynth"/>
</dbReference>
<dbReference type="PRINTS" id="PR00069">
    <property type="entry name" value="ALDKETRDTASE"/>
</dbReference>
<dbReference type="Pfam" id="PF00248">
    <property type="entry name" value="Aldo_ket_red"/>
    <property type="match status" value="1"/>
</dbReference>
<dbReference type="InterPro" id="IPR023210">
    <property type="entry name" value="NADP_OxRdtase_dom"/>
</dbReference>
<dbReference type="OMA" id="IFYIHAP"/>
<dbReference type="PANTHER" id="PTHR43364">
    <property type="entry name" value="NADH-SPECIFIC METHYLGLYOXAL REDUCTASE-RELATED"/>
    <property type="match status" value="1"/>
</dbReference>
<proteinExistence type="inferred from homology"/>
<dbReference type="GO" id="GO:0016491">
    <property type="term" value="F:oxidoreductase activity"/>
    <property type="evidence" value="ECO:0007669"/>
    <property type="project" value="UniProtKB-KW"/>
</dbReference>
<dbReference type="Proteomes" id="UP000249829">
    <property type="component" value="Unassembled WGS sequence"/>
</dbReference>
<sequence>MSTSRANIVFGAGLVNDSSKLNTAEKTIEVLQVLKRHNITQIDTAQIYGRSEELIGQASAAAQAFDIDTKHGGGFRPGRSSREAVIADAEESLRKLKTDSINIFYIHAPDRSAPIEPTLAGINDLYRAGKIKHFGLSNFTAAETKEVLRLCQEHDYVRPTVYQGNYNAISRLIETDLFPLLREHGIRFYAYSPIAGGFLTKTSEQLRNASGSNGRWDPDSGFGKVYRGLYMKPEMLKVLDTWNEVAEKAGIPKAELAYRWVAYHSGLNGDLGDAIIAGASGVEQLDQTLTVLEKGSLENEVVKQIEAIWEVAKEFAVLDNFNSR</sequence>
<evidence type="ECO:0000313" key="5">
    <source>
        <dbReference type="Proteomes" id="UP000249829"/>
    </source>
</evidence>
<dbReference type="PANTHER" id="PTHR43364:SF4">
    <property type="entry name" value="NAD(P)-LINKED OXIDOREDUCTASE SUPERFAMILY PROTEIN"/>
    <property type="match status" value="1"/>
</dbReference>
<name>A0A2V5HSQ0_ASPV1</name>
<dbReference type="STRING" id="1450538.A0A2V5HSQ0"/>
<keyword evidence="5" id="KW-1185">Reference proteome</keyword>
<dbReference type="InterPro" id="IPR020471">
    <property type="entry name" value="AKR"/>
</dbReference>
<evidence type="ECO:0000256" key="2">
    <source>
        <dbReference type="ARBA" id="ARBA00038157"/>
    </source>
</evidence>
<evidence type="ECO:0000313" key="4">
    <source>
        <dbReference type="EMBL" id="PYI19330.1"/>
    </source>
</evidence>
<feature type="domain" description="NADP-dependent oxidoreductase" evidence="3">
    <location>
        <begin position="8"/>
        <end position="310"/>
    </location>
</feature>
<evidence type="ECO:0000256" key="1">
    <source>
        <dbReference type="ARBA" id="ARBA00023002"/>
    </source>
</evidence>
<dbReference type="CDD" id="cd19075">
    <property type="entry name" value="AKR_AKR7A1-5"/>
    <property type="match status" value="1"/>
</dbReference>
<dbReference type="SUPFAM" id="SSF51430">
    <property type="entry name" value="NAD(P)-linked oxidoreductase"/>
    <property type="match status" value="1"/>
</dbReference>
<dbReference type="AlphaFoldDB" id="A0A2V5HSQ0"/>
<evidence type="ECO:0000259" key="3">
    <source>
        <dbReference type="Pfam" id="PF00248"/>
    </source>
</evidence>
<organism evidence="4 5">
    <name type="scientific">Aspergillus violaceofuscus (strain CBS 115571)</name>
    <dbReference type="NCBI Taxonomy" id="1450538"/>
    <lineage>
        <taxon>Eukaryota</taxon>
        <taxon>Fungi</taxon>
        <taxon>Dikarya</taxon>
        <taxon>Ascomycota</taxon>
        <taxon>Pezizomycotina</taxon>
        <taxon>Eurotiomycetes</taxon>
        <taxon>Eurotiomycetidae</taxon>
        <taxon>Eurotiales</taxon>
        <taxon>Aspergillaceae</taxon>
        <taxon>Aspergillus</taxon>
    </lineage>
</organism>
<dbReference type="Gene3D" id="3.20.20.100">
    <property type="entry name" value="NADP-dependent oxidoreductase domain"/>
    <property type="match status" value="1"/>
</dbReference>
<dbReference type="EMBL" id="KZ825135">
    <property type="protein sequence ID" value="PYI19330.1"/>
    <property type="molecule type" value="Genomic_DNA"/>
</dbReference>
<protein>
    <submittedName>
        <fullName evidence="4">Putative aldehyde reductase</fullName>
    </submittedName>
</protein>
<keyword evidence="1" id="KW-0560">Oxidoreductase</keyword>
<dbReference type="InterPro" id="IPR036812">
    <property type="entry name" value="NAD(P)_OxRdtase_dom_sf"/>
</dbReference>
<accession>A0A2V5HSQ0</accession>